<dbReference type="GO" id="GO:0032259">
    <property type="term" value="P:methylation"/>
    <property type="evidence" value="ECO:0007669"/>
    <property type="project" value="UniProtKB-KW"/>
</dbReference>
<organism evidence="1 2">
    <name type="scientific">Campylobacter lari</name>
    <dbReference type="NCBI Taxonomy" id="201"/>
    <lineage>
        <taxon>Bacteria</taxon>
        <taxon>Pseudomonadati</taxon>
        <taxon>Campylobacterota</taxon>
        <taxon>Epsilonproteobacteria</taxon>
        <taxon>Campylobacterales</taxon>
        <taxon>Campylobacteraceae</taxon>
        <taxon>Campylobacter</taxon>
    </lineage>
</organism>
<evidence type="ECO:0000313" key="1">
    <source>
        <dbReference type="EMBL" id="EAK9994076.1"/>
    </source>
</evidence>
<dbReference type="Gene3D" id="3.40.50.150">
    <property type="entry name" value="Vaccinia Virus protein VP39"/>
    <property type="match status" value="1"/>
</dbReference>
<proteinExistence type="predicted"/>
<sequence length="264" mass="31233">MSKYDEKFYLSQMEESYNSAKELLKQITPLLPEINSVIDVGCGVGTWLKAWQDQNHKIKILGIDGNNVDKKYFYIDQNNYKKIDLSNNYKDILIQLKLADEKKGGRGKPFDLTQSLEVAEHLEEKHAENFIQLLTSLSDIVLFSAAIPHQGGTDHFNEQPPAYWAKLFQKFDYICFDILRYKIWDNKNIAFWYRQNTMLYIHKNKSHIFEDLGHKSTQNPLHLVRPDYLEAYVKECKKLERKTLFDIGKFYLRHPKRMFINKNN</sequence>
<dbReference type="AlphaFoldDB" id="A0A6L1L3F8"/>
<dbReference type="EMBL" id="AACKNS010000004">
    <property type="protein sequence ID" value="EAK9994076.1"/>
    <property type="molecule type" value="Genomic_DNA"/>
</dbReference>
<dbReference type="Proteomes" id="UP000476009">
    <property type="component" value="Unassembled WGS sequence"/>
</dbReference>
<keyword evidence="1" id="KW-0489">Methyltransferase</keyword>
<protein>
    <submittedName>
        <fullName evidence="1">Methyltransferase domain-containing protein</fullName>
    </submittedName>
</protein>
<dbReference type="Pfam" id="PF13489">
    <property type="entry name" value="Methyltransf_23"/>
    <property type="match status" value="1"/>
</dbReference>
<comment type="caution">
    <text evidence="1">The sequence shown here is derived from an EMBL/GenBank/DDBJ whole genome shotgun (WGS) entry which is preliminary data.</text>
</comment>
<keyword evidence="1" id="KW-0808">Transferase</keyword>
<evidence type="ECO:0000313" key="2">
    <source>
        <dbReference type="Proteomes" id="UP000476009"/>
    </source>
</evidence>
<accession>A0A6L1L3F8</accession>
<dbReference type="InterPro" id="IPR029063">
    <property type="entry name" value="SAM-dependent_MTases_sf"/>
</dbReference>
<dbReference type="GO" id="GO:0008168">
    <property type="term" value="F:methyltransferase activity"/>
    <property type="evidence" value="ECO:0007669"/>
    <property type="project" value="UniProtKB-KW"/>
</dbReference>
<name>A0A6L1L3F8_CAMLA</name>
<gene>
    <name evidence="1" type="ORF">A9458_04350</name>
</gene>
<dbReference type="SUPFAM" id="SSF53335">
    <property type="entry name" value="S-adenosyl-L-methionine-dependent methyltransferases"/>
    <property type="match status" value="1"/>
</dbReference>
<reference evidence="1 2" key="1">
    <citation type="submission" date="2018-05" db="EMBL/GenBank/DDBJ databases">
        <authorList>
            <consortium name="PulseNet: The National Subtyping Network for Foodborne Disease Surveillance"/>
            <person name="Tarr C.L."/>
            <person name="Trees E."/>
            <person name="Katz L.S."/>
            <person name="Carleton-Romer H.A."/>
            <person name="Stroika S."/>
            <person name="Kucerova Z."/>
            <person name="Roache K.F."/>
            <person name="Sabol A.L."/>
            <person name="Besser J."/>
            <person name="Gerner-Smidt P."/>
        </authorList>
    </citation>
    <scope>NUCLEOTIDE SEQUENCE [LARGE SCALE GENOMIC DNA]</scope>
    <source>
        <strain evidence="1 2">D5625</strain>
    </source>
</reference>